<feature type="transmembrane region" description="Helical" evidence="7">
    <location>
        <begin position="338"/>
        <end position="356"/>
    </location>
</feature>
<dbReference type="OrthoDB" id="260807at2759"/>
<dbReference type="PANTHER" id="PTHR11101:SF80">
    <property type="entry name" value="PHOSPHATE TRANSPORTER"/>
    <property type="match status" value="1"/>
</dbReference>
<keyword evidence="5 7" id="KW-1133">Transmembrane helix</keyword>
<feature type="transmembrane region" description="Helical" evidence="7">
    <location>
        <begin position="145"/>
        <end position="170"/>
    </location>
</feature>
<keyword evidence="10" id="KW-1185">Reference proteome</keyword>
<dbReference type="AlphaFoldDB" id="A0A1R1PSA3"/>
<name>A0A1R1PSA3_ZANCU</name>
<feature type="transmembrane region" description="Helical" evidence="7">
    <location>
        <begin position="386"/>
        <end position="407"/>
    </location>
</feature>
<dbReference type="Pfam" id="PF01384">
    <property type="entry name" value="PHO4"/>
    <property type="match status" value="1"/>
</dbReference>
<reference evidence="10" key="1">
    <citation type="submission" date="2017-01" db="EMBL/GenBank/DDBJ databases">
        <authorList>
            <person name="Wang Y."/>
            <person name="White M."/>
            <person name="Kvist S."/>
            <person name="Moncalvo J.-M."/>
        </authorList>
    </citation>
    <scope>NUCLEOTIDE SEQUENCE [LARGE SCALE GENOMIC DNA]</scope>
    <source>
        <strain evidence="10">COL-18-3</strain>
    </source>
</reference>
<comment type="function">
    <text evidence="7">Sodium-phosphate symporter.</text>
</comment>
<proteinExistence type="inferred from homology"/>
<dbReference type="EMBL" id="LSSK01000314">
    <property type="protein sequence ID" value="OMH83773.1"/>
    <property type="molecule type" value="Genomic_DNA"/>
</dbReference>
<feature type="transmembrane region" description="Helical" evidence="7">
    <location>
        <begin position="218"/>
        <end position="238"/>
    </location>
</feature>
<dbReference type="Proteomes" id="UP000188320">
    <property type="component" value="Unassembled WGS sequence"/>
</dbReference>
<evidence type="ECO:0000313" key="8">
    <source>
        <dbReference type="EMBL" id="OMH83773.1"/>
    </source>
</evidence>
<reference evidence="8" key="2">
    <citation type="submission" date="2017-01" db="EMBL/GenBank/DDBJ databases">
        <authorList>
            <person name="Mah S.A."/>
            <person name="Swanson W.J."/>
            <person name="Moy G.W."/>
            <person name="Vacquier V.D."/>
        </authorList>
    </citation>
    <scope>NUCLEOTIDE SEQUENCE [LARGE SCALE GENOMIC DNA]</scope>
    <source>
        <strain evidence="8">COL-18-3</strain>
    </source>
</reference>
<organism evidence="8 10">
    <name type="scientific">Zancudomyces culisetae</name>
    <name type="common">Gut fungus</name>
    <name type="synonym">Smittium culisetae</name>
    <dbReference type="NCBI Taxonomy" id="1213189"/>
    <lineage>
        <taxon>Eukaryota</taxon>
        <taxon>Fungi</taxon>
        <taxon>Fungi incertae sedis</taxon>
        <taxon>Zoopagomycota</taxon>
        <taxon>Kickxellomycotina</taxon>
        <taxon>Harpellomycetes</taxon>
        <taxon>Harpellales</taxon>
        <taxon>Legeriomycetaceae</taxon>
        <taxon>Zancudomyces</taxon>
    </lineage>
</organism>
<protein>
    <recommendedName>
        <fullName evidence="7">Phosphate transporter</fullName>
    </recommendedName>
</protein>
<comment type="similarity">
    <text evidence="7">Belongs to the inorganic phosphate transporter (PiT) (TC 2.A.20) family.</text>
</comment>
<feature type="transmembrane region" description="Helical" evidence="7">
    <location>
        <begin position="86"/>
        <end position="106"/>
    </location>
</feature>
<comment type="caution">
    <text evidence="8">The sequence shown here is derived from an EMBL/GenBank/DDBJ whole genome shotgun (WGS) entry which is preliminary data.</text>
</comment>
<dbReference type="GO" id="GO:0005315">
    <property type="term" value="F:phosphate transmembrane transporter activity"/>
    <property type="evidence" value="ECO:0007669"/>
    <property type="project" value="InterPro"/>
</dbReference>
<dbReference type="EMBL" id="LSSK01000126">
    <property type="protein sequence ID" value="OMH84951.1"/>
    <property type="molecule type" value="Genomic_DNA"/>
</dbReference>
<gene>
    <name evidence="9" type="ORF">AX774_g1502</name>
    <name evidence="8" type="ORF">AX774_g2719</name>
</gene>
<feature type="transmembrane region" description="Helical" evidence="7">
    <location>
        <begin position="47"/>
        <end position="66"/>
    </location>
</feature>
<feature type="transmembrane region" description="Helical" evidence="7">
    <location>
        <begin position="6"/>
        <end position="26"/>
    </location>
</feature>
<keyword evidence="3 7" id="KW-0592">Phosphate transport</keyword>
<accession>A0A1R1PSA3</accession>
<dbReference type="PANTHER" id="PTHR11101">
    <property type="entry name" value="PHOSPHATE TRANSPORTER"/>
    <property type="match status" value="1"/>
</dbReference>
<sequence>MATHEYTQIFILGTIFAFCDAFGIGANDVANSFATSVSSGTLSLKQACVVAIFTEFLGAFLLGANTAETIRGGIVKLSYFEGRPDLLMLGMMTSVAGSAAWVIFATTWGWPVSTTHSITGAVMGMGIAAFGKDAVVWGWNGVSKIISSWFLSPVIAAIVSAIIFLLTKYLVLRSENSFRRGLVAIPFYFFLAFFVNMSLILYRSRPNTQKNNWPSRKILWVAAVVAGGVSILSYIFYAKWLERKILKKEDLKWYHIPLAPFIKYRAPPVVRSDIEKQGIRDESRPPYSTRQVSQEKGIFSRVKGFLLHGVNKDVRNLDNENLYDMHERAEKFDDQTEYLFNFIQILSAVAASFAHGSNDVANAVGPYATIYQVWQKGSIPGSESPVPTWVLAFGSFGIDCGLVLYGYHIMRSLGNNITYTTASRAFCAELGTSLTVVTASKLSLPISTTHCITGSMAGVGLCNGDIHAVNWRMYAFCFFSWAMTLPAAGLVSGLFYSLIAFSPHQ</sequence>
<evidence type="ECO:0000256" key="1">
    <source>
        <dbReference type="ARBA" id="ARBA00004141"/>
    </source>
</evidence>
<keyword evidence="6 7" id="KW-0472">Membrane</keyword>
<feature type="transmembrane region" description="Helical" evidence="7">
    <location>
        <begin position="473"/>
        <end position="499"/>
    </location>
</feature>
<evidence type="ECO:0000256" key="3">
    <source>
        <dbReference type="ARBA" id="ARBA00022592"/>
    </source>
</evidence>
<evidence type="ECO:0000256" key="5">
    <source>
        <dbReference type="ARBA" id="ARBA00022989"/>
    </source>
</evidence>
<dbReference type="GO" id="GO:0035435">
    <property type="term" value="P:phosphate ion transmembrane transport"/>
    <property type="evidence" value="ECO:0007669"/>
    <property type="project" value="TreeGrafter"/>
</dbReference>
<evidence type="ECO:0000256" key="2">
    <source>
        <dbReference type="ARBA" id="ARBA00022448"/>
    </source>
</evidence>
<keyword evidence="4 7" id="KW-0812">Transmembrane</keyword>
<dbReference type="InterPro" id="IPR001204">
    <property type="entry name" value="Phos_transporter"/>
</dbReference>
<comment type="subcellular location">
    <subcellularLocation>
        <location evidence="1 7">Membrane</location>
        <topology evidence="1 7">Multi-pass membrane protein</topology>
    </subcellularLocation>
</comment>
<evidence type="ECO:0000256" key="7">
    <source>
        <dbReference type="RuleBase" id="RU363058"/>
    </source>
</evidence>
<evidence type="ECO:0000313" key="9">
    <source>
        <dbReference type="EMBL" id="OMH84951.1"/>
    </source>
</evidence>
<feature type="transmembrane region" description="Helical" evidence="7">
    <location>
        <begin position="182"/>
        <end position="202"/>
    </location>
</feature>
<evidence type="ECO:0000256" key="4">
    <source>
        <dbReference type="ARBA" id="ARBA00022692"/>
    </source>
</evidence>
<keyword evidence="2 7" id="KW-0813">Transport</keyword>
<evidence type="ECO:0000313" key="10">
    <source>
        <dbReference type="Proteomes" id="UP000188320"/>
    </source>
</evidence>
<evidence type="ECO:0000256" key="6">
    <source>
        <dbReference type="ARBA" id="ARBA00023136"/>
    </source>
</evidence>
<dbReference type="GO" id="GO:0016020">
    <property type="term" value="C:membrane"/>
    <property type="evidence" value="ECO:0007669"/>
    <property type="project" value="UniProtKB-SubCell"/>
</dbReference>